<dbReference type="PIRSF" id="PIRSF018266">
    <property type="entry name" value="FecR"/>
    <property type="match status" value="1"/>
</dbReference>
<accession>A0ABU1T8D3</accession>
<reference evidence="4 5" key="1">
    <citation type="submission" date="2023-07" db="EMBL/GenBank/DDBJ databases">
        <title>Sorghum-associated microbial communities from plants grown in Nebraska, USA.</title>
        <authorList>
            <person name="Schachtman D."/>
        </authorList>
    </citation>
    <scope>NUCLEOTIDE SEQUENCE [LARGE SCALE GENOMIC DNA]</scope>
    <source>
        <strain evidence="4 5">3262</strain>
    </source>
</reference>
<keyword evidence="1" id="KW-1133">Transmembrane helix</keyword>
<keyword evidence="5" id="KW-1185">Reference proteome</keyword>
<dbReference type="Proteomes" id="UP001247620">
    <property type="component" value="Unassembled WGS sequence"/>
</dbReference>
<organism evidence="4 5">
    <name type="scientific">Mucilaginibacter pocheonensis</name>
    <dbReference type="NCBI Taxonomy" id="398050"/>
    <lineage>
        <taxon>Bacteria</taxon>
        <taxon>Pseudomonadati</taxon>
        <taxon>Bacteroidota</taxon>
        <taxon>Sphingobacteriia</taxon>
        <taxon>Sphingobacteriales</taxon>
        <taxon>Sphingobacteriaceae</taxon>
        <taxon>Mucilaginibacter</taxon>
    </lineage>
</organism>
<dbReference type="Pfam" id="PF04773">
    <property type="entry name" value="FecR"/>
    <property type="match status" value="1"/>
</dbReference>
<feature type="domain" description="FecR protein" evidence="2">
    <location>
        <begin position="130"/>
        <end position="208"/>
    </location>
</feature>
<dbReference type="Pfam" id="PF16344">
    <property type="entry name" value="FecR_C"/>
    <property type="match status" value="1"/>
</dbReference>
<name>A0ABU1T8D3_9SPHI</name>
<gene>
    <name evidence="4" type="ORF">J2W55_001454</name>
</gene>
<evidence type="ECO:0000259" key="2">
    <source>
        <dbReference type="Pfam" id="PF04773"/>
    </source>
</evidence>
<feature type="transmembrane region" description="Helical" evidence="1">
    <location>
        <begin position="90"/>
        <end position="110"/>
    </location>
</feature>
<feature type="domain" description="Protein FecR C-terminal" evidence="3">
    <location>
        <begin position="254"/>
        <end position="321"/>
    </location>
</feature>
<keyword evidence="1" id="KW-0812">Transmembrane</keyword>
<dbReference type="PANTHER" id="PTHR30273:SF2">
    <property type="entry name" value="PROTEIN FECR"/>
    <property type="match status" value="1"/>
</dbReference>
<dbReference type="InterPro" id="IPR012373">
    <property type="entry name" value="Ferrdict_sens_TM"/>
</dbReference>
<dbReference type="EMBL" id="JAVDUU010000002">
    <property type="protein sequence ID" value="MDR6941612.1"/>
    <property type="molecule type" value="Genomic_DNA"/>
</dbReference>
<comment type="caution">
    <text evidence="4">The sequence shown here is derived from an EMBL/GenBank/DDBJ whole genome shotgun (WGS) entry which is preliminary data.</text>
</comment>
<dbReference type="InterPro" id="IPR032508">
    <property type="entry name" value="FecR_C"/>
</dbReference>
<dbReference type="InterPro" id="IPR006860">
    <property type="entry name" value="FecR"/>
</dbReference>
<evidence type="ECO:0000256" key="1">
    <source>
        <dbReference type="SAM" id="Phobius"/>
    </source>
</evidence>
<evidence type="ECO:0000313" key="5">
    <source>
        <dbReference type="Proteomes" id="UP001247620"/>
    </source>
</evidence>
<evidence type="ECO:0000313" key="4">
    <source>
        <dbReference type="EMBL" id="MDR6941612.1"/>
    </source>
</evidence>
<sequence length="330" mass="37699">MRTMNAMLAKYMLGEAKLADMEAIDKWIAANAYNLKCFTHIKLIWQISTLLRVESSINVNGAWEEFKEIIERSNRPQAIRRPLYQQKQRIHIVALWLLMFGIGALLYSLYHPRRITMHKLYAVNGVCVDTLTDGSVVTLNKNAVLCFPGEFSGKTREVKLKKGEAFFNIADDNKPFLVRVNDVFVKVTGTSFNIKNKDGTTEIIAEAGVLEATWRGETIKLQSGEKIDINYKSGMLKKARNTDKLYAYYRTQLFVADNTPLWRIVQALNEAYGIDIIVTDNQLANQPLTITLRNGQLDNNLGILCNILNAHWRKQNGKIFIYRTGYRSLL</sequence>
<evidence type="ECO:0000259" key="3">
    <source>
        <dbReference type="Pfam" id="PF16344"/>
    </source>
</evidence>
<protein>
    <submittedName>
        <fullName evidence="4">Ferric-dicitrate binding protein FerR (Iron transport regulator)</fullName>
    </submittedName>
</protein>
<dbReference type="Gene3D" id="3.55.50.30">
    <property type="match status" value="1"/>
</dbReference>
<proteinExistence type="predicted"/>
<dbReference type="Gene3D" id="2.60.120.1440">
    <property type="match status" value="1"/>
</dbReference>
<dbReference type="PANTHER" id="PTHR30273">
    <property type="entry name" value="PERIPLASMIC SIGNAL SENSOR AND SIGMA FACTOR ACTIVATOR FECR-RELATED"/>
    <property type="match status" value="1"/>
</dbReference>
<keyword evidence="1" id="KW-0472">Membrane</keyword>